<comment type="similarity">
    <text evidence="1">Belongs to the Gfa family.</text>
</comment>
<dbReference type="PANTHER" id="PTHR33337">
    <property type="entry name" value="GFA DOMAIN-CONTAINING PROTEIN"/>
    <property type="match status" value="1"/>
</dbReference>
<dbReference type="InterPro" id="IPR006913">
    <property type="entry name" value="CENP-V/GFA"/>
</dbReference>
<evidence type="ECO:0000256" key="4">
    <source>
        <dbReference type="ARBA" id="ARBA00023239"/>
    </source>
</evidence>
<keyword evidence="2" id="KW-0479">Metal-binding</keyword>
<evidence type="ECO:0000256" key="3">
    <source>
        <dbReference type="ARBA" id="ARBA00022833"/>
    </source>
</evidence>
<proteinExistence type="inferred from homology"/>
<evidence type="ECO:0000256" key="2">
    <source>
        <dbReference type="ARBA" id="ARBA00022723"/>
    </source>
</evidence>
<name>A0A4R8Q414_9PEZI</name>
<organism evidence="6 7">
    <name type="scientific">Colletotrichum spinosum</name>
    <dbReference type="NCBI Taxonomy" id="1347390"/>
    <lineage>
        <taxon>Eukaryota</taxon>
        <taxon>Fungi</taxon>
        <taxon>Dikarya</taxon>
        <taxon>Ascomycota</taxon>
        <taxon>Pezizomycotina</taxon>
        <taxon>Sordariomycetes</taxon>
        <taxon>Hypocreomycetidae</taxon>
        <taxon>Glomerellales</taxon>
        <taxon>Glomerellaceae</taxon>
        <taxon>Colletotrichum</taxon>
        <taxon>Colletotrichum orbiculare species complex</taxon>
    </lineage>
</organism>
<dbReference type="PROSITE" id="PS51891">
    <property type="entry name" value="CENP_V_GFA"/>
    <property type="match status" value="1"/>
</dbReference>
<dbReference type="GO" id="GO:0016846">
    <property type="term" value="F:carbon-sulfur lyase activity"/>
    <property type="evidence" value="ECO:0007669"/>
    <property type="project" value="InterPro"/>
</dbReference>
<dbReference type="GO" id="GO:0046872">
    <property type="term" value="F:metal ion binding"/>
    <property type="evidence" value="ECO:0007669"/>
    <property type="project" value="UniProtKB-KW"/>
</dbReference>
<feature type="domain" description="CENP-V/GFA" evidence="5">
    <location>
        <begin position="1"/>
        <end position="135"/>
    </location>
</feature>
<dbReference type="AlphaFoldDB" id="A0A4R8Q414"/>
<evidence type="ECO:0000256" key="1">
    <source>
        <dbReference type="ARBA" id="ARBA00005495"/>
    </source>
</evidence>
<evidence type="ECO:0000313" key="7">
    <source>
        <dbReference type="Proteomes" id="UP000295083"/>
    </source>
</evidence>
<sequence length="143" mass="15912">MDVKCQCTTVAFKTPTPEPLDVYFCHCSECRKQSDSAFGTSAIFPAEGLFPLSDDLREKLQVWTRPTKTGGQMDCYFCRNCGSRVFHRAQKNDGTLKPTISIKGGMIVGLKIRNPKHIWTESAVMTIPEGEDAWPQSPPETPA</sequence>
<keyword evidence="7" id="KW-1185">Reference proteome</keyword>
<dbReference type="SUPFAM" id="SSF51316">
    <property type="entry name" value="Mss4-like"/>
    <property type="match status" value="1"/>
</dbReference>
<evidence type="ECO:0000313" key="6">
    <source>
        <dbReference type="EMBL" id="TDZ32838.1"/>
    </source>
</evidence>
<dbReference type="PANTHER" id="PTHR33337:SF3">
    <property type="entry name" value="CENP-V_GFA DOMAIN-CONTAINING PROTEIN"/>
    <property type="match status" value="1"/>
</dbReference>
<keyword evidence="4" id="KW-0456">Lyase</keyword>
<dbReference type="Gene3D" id="3.90.1590.10">
    <property type="entry name" value="glutathione-dependent formaldehyde- activating enzyme (gfa)"/>
    <property type="match status" value="1"/>
</dbReference>
<dbReference type="InterPro" id="IPR011057">
    <property type="entry name" value="Mss4-like_sf"/>
</dbReference>
<gene>
    <name evidence="6" type="ORF">C8035_v011677</name>
</gene>
<dbReference type="Pfam" id="PF04828">
    <property type="entry name" value="GFA"/>
    <property type="match status" value="1"/>
</dbReference>
<evidence type="ECO:0000259" key="5">
    <source>
        <dbReference type="PROSITE" id="PS51891"/>
    </source>
</evidence>
<accession>A0A4R8Q414</accession>
<dbReference type="EMBL" id="QAPG01000071">
    <property type="protein sequence ID" value="TDZ32838.1"/>
    <property type="molecule type" value="Genomic_DNA"/>
</dbReference>
<protein>
    <recommendedName>
        <fullName evidence="5">CENP-V/GFA domain-containing protein</fullName>
    </recommendedName>
</protein>
<dbReference type="Proteomes" id="UP000295083">
    <property type="component" value="Unassembled WGS sequence"/>
</dbReference>
<comment type="caution">
    <text evidence="6">The sequence shown here is derived from an EMBL/GenBank/DDBJ whole genome shotgun (WGS) entry which is preliminary data.</text>
</comment>
<reference evidence="6 7" key="1">
    <citation type="submission" date="2018-11" db="EMBL/GenBank/DDBJ databases">
        <title>Genome sequence and assembly of Colletotrichum spinosum.</title>
        <authorList>
            <person name="Gan P."/>
            <person name="Shirasu K."/>
        </authorList>
    </citation>
    <scope>NUCLEOTIDE SEQUENCE [LARGE SCALE GENOMIC DNA]</scope>
    <source>
        <strain evidence="6 7">CBS 515.97</strain>
    </source>
</reference>
<keyword evidence="3" id="KW-0862">Zinc</keyword>